<feature type="region of interest" description="Disordered" evidence="1">
    <location>
        <begin position="1"/>
        <end position="27"/>
    </location>
</feature>
<keyword evidence="3" id="KW-1185">Reference proteome</keyword>
<dbReference type="SUPFAM" id="SSF63829">
    <property type="entry name" value="Calcium-dependent phosphotriesterase"/>
    <property type="match status" value="1"/>
</dbReference>
<evidence type="ECO:0000256" key="1">
    <source>
        <dbReference type="SAM" id="MobiDB-lite"/>
    </source>
</evidence>
<gene>
    <name evidence="2" type="ORF">EDC03_1132</name>
</gene>
<dbReference type="Gene3D" id="2.130.10.10">
    <property type="entry name" value="YVTN repeat-like/Quinoprotein amine dehydrogenase"/>
    <property type="match status" value="1"/>
</dbReference>
<dbReference type="InParanoid" id="A0A3N1HRK9"/>
<protein>
    <recommendedName>
        <fullName evidence="4">ScyD/ScyE family protein</fullName>
    </recommendedName>
</protein>
<dbReference type="RefSeq" id="WP_123379197.1">
    <property type="nucleotide sequence ID" value="NZ_RJKN01000002.1"/>
</dbReference>
<feature type="compositionally biased region" description="Low complexity" evidence="1">
    <location>
        <begin position="14"/>
        <end position="23"/>
    </location>
</feature>
<dbReference type="OrthoDB" id="928769at2"/>
<dbReference type="EMBL" id="RJKN01000002">
    <property type="protein sequence ID" value="ROP45002.1"/>
    <property type="molecule type" value="Genomic_DNA"/>
</dbReference>
<dbReference type="InterPro" id="IPR015943">
    <property type="entry name" value="WD40/YVTN_repeat-like_dom_sf"/>
</dbReference>
<evidence type="ECO:0008006" key="4">
    <source>
        <dbReference type="Google" id="ProtNLM"/>
    </source>
</evidence>
<organism evidence="2 3">
    <name type="scientific">Pseudokineococcus lusitanus</name>
    <dbReference type="NCBI Taxonomy" id="763993"/>
    <lineage>
        <taxon>Bacteria</taxon>
        <taxon>Bacillati</taxon>
        <taxon>Actinomycetota</taxon>
        <taxon>Actinomycetes</taxon>
        <taxon>Kineosporiales</taxon>
        <taxon>Kineosporiaceae</taxon>
        <taxon>Pseudokineococcus</taxon>
    </lineage>
</organism>
<sequence length="382" mass="38551">MDHSTPAHCCATDPTAGPTGSRTPRPRRRRAVAAGALLATALAGTPAAATAADAPEVHVVAEGLVGPLSLDVQGNGDVVVAQSFAGLLTRVGADGTRADLVTLPGAEVAGVSGASKGGAVYTHSEGQGPDAVARVERVDRRGRVTVLADLAAHERETNPDGATTYGFRDLAASCLDQLPEEFPGRYTGEVYSHPYATAARSGDRTVVADAGGNALLQVGPTGRARTLAVLPAQPATVTADLAAGNGLPDCVVGSQYWFEPVPTDVEVGPDGSLYVSLLPGGPEDPSLGARGSVVRVDGSGRTTTVLTGLLGATGVAVDGRGRVYATELFGGRVVRAVPGSTTGETVVDLPLPAAVEASRGDLWVSTDVLSETGGAQVVRVDL</sequence>
<dbReference type="InterPro" id="IPR006311">
    <property type="entry name" value="TAT_signal"/>
</dbReference>
<comment type="caution">
    <text evidence="2">The sequence shown here is derived from an EMBL/GenBank/DDBJ whole genome shotgun (WGS) entry which is preliminary data.</text>
</comment>
<dbReference type="AlphaFoldDB" id="A0A3N1HRK9"/>
<dbReference type="NCBIfam" id="NF033206">
    <property type="entry name" value="ScyE_fam"/>
    <property type="match status" value="1"/>
</dbReference>
<dbReference type="Proteomes" id="UP000276232">
    <property type="component" value="Unassembled WGS sequence"/>
</dbReference>
<proteinExistence type="predicted"/>
<evidence type="ECO:0000313" key="2">
    <source>
        <dbReference type="EMBL" id="ROP45002.1"/>
    </source>
</evidence>
<accession>A0A3N1HRK9</accession>
<reference evidence="2 3" key="1">
    <citation type="journal article" date="2015" name="Stand. Genomic Sci.">
        <title>Genomic Encyclopedia of Bacterial and Archaeal Type Strains, Phase III: the genomes of soil and plant-associated and newly described type strains.</title>
        <authorList>
            <person name="Whitman W.B."/>
            <person name="Woyke T."/>
            <person name="Klenk H.P."/>
            <person name="Zhou Y."/>
            <person name="Lilburn T.G."/>
            <person name="Beck B.J."/>
            <person name="De Vos P."/>
            <person name="Vandamme P."/>
            <person name="Eisen J.A."/>
            <person name="Garrity G."/>
            <person name="Hugenholtz P."/>
            <person name="Kyrpides N.C."/>
        </authorList>
    </citation>
    <scope>NUCLEOTIDE SEQUENCE [LARGE SCALE GENOMIC DNA]</scope>
    <source>
        <strain evidence="2 3">CECT 7306</strain>
    </source>
</reference>
<dbReference type="PROSITE" id="PS51318">
    <property type="entry name" value="TAT"/>
    <property type="match status" value="1"/>
</dbReference>
<name>A0A3N1HRK9_9ACTN</name>
<dbReference type="InterPro" id="IPR048031">
    <property type="entry name" value="ScyD/ScyE-like"/>
</dbReference>
<evidence type="ECO:0000313" key="3">
    <source>
        <dbReference type="Proteomes" id="UP000276232"/>
    </source>
</evidence>